<dbReference type="AlphaFoldDB" id="A0A6G1HPJ1"/>
<protein>
    <submittedName>
        <fullName evidence="1">Uncharacterized protein</fullName>
    </submittedName>
</protein>
<reference evidence="1" key="1">
    <citation type="journal article" date="2020" name="Stud. Mycol.">
        <title>101 Dothideomycetes genomes: a test case for predicting lifestyles and emergence of pathogens.</title>
        <authorList>
            <person name="Haridas S."/>
            <person name="Albert R."/>
            <person name="Binder M."/>
            <person name="Bloem J."/>
            <person name="Labutti K."/>
            <person name="Salamov A."/>
            <person name="Andreopoulos B."/>
            <person name="Baker S."/>
            <person name="Barry K."/>
            <person name="Bills G."/>
            <person name="Bluhm B."/>
            <person name="Cannon C."/>
            <person name="Castanera R."/>
            <person name="Culley D."/>
            <person name="Daum C."/>
            <person name="Ezra D."/>
            <person name="Gonzalez J."/>
            <person name="Henrissat B."/>
            <person name="Kuo A."/>
            <person name="Liang C."/>
            <person name="Lipzen A."/>
            <person name="Lutzoni F."/>
            <person name="Magnuson J."/>
            <person name="Mondo S."/>
            <person name="Nolan M."/>
            <person name="Ohm R."/>
            <person name="Pangilinan J."/>
            <person name="Park H.-J."/>
            <person name="Ramirez L."/>
            <person name="Alfaro M."/>
            <person name="Sun H."/>
            <person name="Tritt A."/>
            <person name="Yoshinaga Y."/>
            <person name="Zwiers L.-H."/>
            <person name="Turgeon B."/>
            <person name="Goodwin S."/>
            <person name="Spatafora J."/>
            <person name="Crous P."/>
            <person name="Grigoriev I."/>
        </authorList>
    </citation>
    <scope>NUCLEOTIDE SEQUENCE</scope>
    <source>
        <strain evidence="1">CBS 262.69</strain>
    </source>
</reference>
<evidence type="ECO:0000313" key="2">
    <source>
        <dbReference type="Proteomes" id="UP000799640"/>
    </source>
</evidence>
<proteinExistence type="predicted"/>
<dbReference type="EMBL" id="ML996702">
    <property type="protein sequence ID" value="KAF2397759.1"/>
    <property type="molecule type" value="Genomic_DNA"/>
</dbReference>
<keyword evidence="2" id="KW-1185">Reference proteome</keyword>
<accession>A0A6G1HPJ1</accession>
<sequence>MRVNLVQYLGAGQCLSTAGMARWRNASSGTWKYVLLRTRVDLSQYEMTECGDGDGVGKRHNWRCNGETTAARLQSEYPYSHILDPESIARRISASSVLVSEFSFCSCIRHAARGCGKEIGASSRTWLRSQATPYTVRVLCAVGRLCPEVNAFLVDKLQLGELRMRLSFTQNGENAEMVRRQLEALNRRSRPSQPSPISSAEHLRCTHVGHFGGEWTVARSCGRYGCTVSPKLNSTSLHVEMSPQPVAMARVRRERCG</sequence>
<gene>
    <name evidence="1" type="ORF">EJ06DRAFT_135633</name>
</gene>
<organism evidence="1 2">
    <name type="scientific">Trichodelitschia bisporula</name>
    <dbReference type="NCBI Taxonomy" id="703511"/>
    <lineage>
        <taxon>Eukaryota</taxon>
        <taxon>Fungi</taxon>
        <taxon>Dikarya</taxon>
        <taxon>Ascomycota</taxon>
        <taxon>Pezizomycotina</taxon>
        <taxon>Dothideomycetes</taxon>
        <taxon>Dothideomycetes incertae sedis</taxon>
        <taxon>Phaeotrichales</taxon>
        <taxon>Phaeotrichaceae</taxon>
        <taxon>Trichodelitschia</taxon>
    </lineage>
</organism>
<name>A0A6G1HPJ1_9PEZI</name>
<evidence type="ECO:0000313" key="1">
    <source>
        <dbReference type="EMBL" id="KAF2397759.1"/>
    </source>
</evidence>
<dbReference type="Proteomes" id="UP000799640">
    <property type="component" value="Unassembled WGS sequence"/>
</dbReference>